<sequence length="38" mass="4589">MTVQNYWKKIGCTIPIRWDIGWEKWRDVGMLLSPPRLT</sequence>
<dbReference type="Proteomes" id="UP000324575">
    <property type="component" value="Unassembled WGS sequence"/>
</dbReference>
<proteinExistence type="predicted"/>
<accession>A0A5M8P2L2</accession>
<evidence type="ECO:0000313" key="2">
    <source>
        <dbReference type="Proteomes" id="UP000324575"/>
    </source>
</evidence>
<evidence type="ECO:0000313" key="1">
    <source>
        <dbReference type="EMBL" id="KAA6302618.1"/>
    </source>
</evidence>
<name>A0A5M8P2L2_9BACT</name>
<dbReference type="AlphaFoldDB" id="A0A5M8P2L2"/>
<organism evidence="1 2">
    <name type="scientific">Candidatus Ordinivivax streblomastigis</name>
    <dbReference type="NCBI Taxonomy" id="2540710"/>
    <lineage>
        <taxon>Bacteria</taxon>
        <taxon>Pseudomonadati</taxon>
        <taxon>Bacteroidota</taxon>
        <taxon>Bacteroidia</taxon>
        <taxon>Bacteroidales</taxon>
        <taxon>Candidatus Ordinivivax</taxon>
    </lineage>
</organism>
<dbReference type="EMBL" id="SNRX01000006">
    <property type="protein sequence ID" value="KAA6302618.1"/>
    <property type="molecule type" value="Genomic_DNA"/>
</dbReference>
<reference evidence="1 2" key="1">
    <citation type="submission" date="2019-03" db="EMBL/GenBank/DDBJ databases">
        <title>Single cell metagenomics reveals metabolic interactions within the superorganism composed of flagellate Streblomastix strix and complex community of Bacteroidetes bacteria on its surface.</title>
        <authorList>
            <person name="Treitli S.C."/>
            <person name="Kolisko M."/>
            <person name="Husnik F."/>
            <person name="Keeling P."/>
            <person name="Hampl V."/>
        </authorList>
    </citation>
    <scope>NUCLEOTIDE SEQUENCE [LARGE SCALE GENOMIC DNA]</scope>
    <source>
        <strain evidence="1">St1</strain>
    </source>
</reference>
<comment type="caution">
    <text evidence="1">The sequence shown here is derived from an EMBL/GenBank/DDBJ whole genome shotgun (WGS) entry which is preliminary data.</text>
</comment>
<gene>
    <name evidence="1" type="ORF">EZS26_001125</name>
</gene>
<protein>
    <submittedName>
        <fullName evidence="1">Uncharacterized protein</fullName>
    </submittedName>
</protein>